<dbReference type="SUPFAM" id="SSF56574">
    <property type="entry name" value="Serpins"/>
    <property type="match status" value="1"/>
</dbReference>
<proteinExistence type="inferred from homology"/>
<keyword evidence="2" id="KW-0646">Protease inhibitor</keyword>
<dbReference type="Proteomes" id="UP001431783">
    <property type="component" value="Unassembled WGS sequence"/>
</dbReference>
<comment type="similarity">
    <text evidence="1 4">Belongs to the serpin family.</text>
</comment>
<dbReference type="InterPro" id="IPR036186">
    <property type="entry name" value="Serpin_sf"/>
</dbReference>
<dbReference type="InterPro" id="IPR000215">
    <property type="entry name" value="Serpin_fam"/>
</dbReference>
<dbReference type="PANTHER" id="PTHR11461:SF211">
    <property type="entry name" value="GH10112P-RELATED"/>
    <property type="match status" value="1"/>
</dbReference>
<name>A0AAW1U4J2_9CUCU</name>
<dbReference type="Gene3D" id="3.30.497.10">
    <property type="entry name" value="Antithrombin, subunit I, domain 2"/>
    <property type="match status" value="2"/>
</dbReference>
<keyword evidence="3" id="KW-0722">Serine protease inhibitor</keyword>
<evidence type="ECO:0000256" key="3">
    <source>
        <dbReference type="ARBA" id="ARBA00022900"/>
    </source>
</evidence>
<evidence type="ECO:0000259" key="6">
    <source>
        <dbReference type="SMART" id="SM00093"/>
    </source>
</evidence>
<evidence type="ECO:0000256" key="4">
    <source>
        <dbReference type="RuleBase" id="RU000411"/>
    </source>
</evidence>
<dbReference type="GO" id="GO:0005615">
    <property type="term" value="C:extracellular space"/>
    <property type="evidence" value="ECO:0007669"/>
    <property type="project" value="InterPro"/>
</dbReference>
<comment type="caution">
    <text evidence="7">The sequence shown here is derived from an EMBL/GenBank/DDBJ whole genome shotgun (WGS) entry which is preliminary data.</text>
</comment>
<dbReference type="SMART" id="SM00093">
    <property type="entry name" value="SERPIN"/>
    <property type="match status" value="1"/>
</dbReference>
<dbReference type="EMBL" id="JARQZJ010000032">
    <property type="protein sequence ID" value="KAK9874816.1"/>
    <property type="molecule type" value="Genomic_DNA"/>
</dbReference>
<dbReference type="InterPro" id="IPR042178">
    <property type="entry name" value="Serpin_sf_1"/>
</dbReference>
<feature type="chain" id="PRO_5043957289" description="Serpin domain-containing protein" evidence="5">
    <location>
        <begin position="18"/>
        <end position="360"/>
    </location>
</feature>
<feature type="signal peptide" evidence="5">
    <location>
        <begin position="1"/>
        <end position="17"/>
    </location>
</feature>
<dbReference type="InterPro" id="IPR023796">
    <property type="entry name" value="Serpin_dom"/>
</dbReference>
<evidence type="ECO:0000313" key="8">
    <source>
        <dbReference type="Proteomes" id="UP001431783"/>
    </source>
</evidence>
<gene>
    <name evidence="7" type="ORF">WA026_005624</name>
</gene>
<dbReference type="GO" id="GO:0004867">
    <property type="term" value="F:serine-type endopeptidase inhibitor activity"/>
    <property type="evidence" value="ECO:0007669"/>
    <property type="project" value="UniProtKB-KW"/>
</dbReference>
<evidence type="ECO:0000256" key="2">
    <source>
        <dbReference type="ARBA" id="ARBA00022690"/>
    </source>
</evidence>
<accession>A0AAW1U4J2</accession>
<reference evidence="7 8" key="1">
    <citation type="submission" date="2023-03" db="EMBL/GenBank/DDBJ databases">
        <title>Genome insight into feeding habits of ladybird beetles.</title>
        <authorList>
            <person name="Li H.-S."/>
            <person name="Huang Y.-H."/>
            <person name="Pang H."/>
        </authorList>
    </citation>
    <scope>NUCLEOTIDE SEQUENCE [LARGE SCALE GENOMIC DNA]</scope>
    <source>
        <strain evidence="7">SYSU_2023b</strain>
        <tissue evidence="7">Whole body</tissue>
    </source>
</reference>
<dbReference type="Pfam" id="PF00079">
    <property type="entry name" value="Serpin"/>
    <property type="match status" value="1"/>
</dbReference>
<dbReference type="Gene3D" id="2.30.39.10">
    <property type="entry name" value="Alpha-1-antitrypsin, domain 1"/>
    <property type="match status" value="1"/>
</dbReference>
<evidence type="ECO:0000313" key="7">
    <source>
        <dbReference type="EMBL" id="KAK9874816.1"/>
    </source>
</evidence>
<keyword evidence="5" id="KW-0732">Signal</keyword>
<protein>
    <recommendedName>
        <fullName evidence="6">Serpin domain-containing protein</fullName>
    </recommendedName>
</protein>
<dbReference type="InterPro" id="IPR042185">
    <property type="entry name" value="Serpin_sf_2"/>
</dbReference>
<sequence>MMFSFVIPFLLVLCVCGEETGITKEFVLKNNDFGIRLYKALSKEAKGNLVFSSHTTRLILALVSLGASGQTANQLKSIKTASRVYLAEGLAVDPKFSKIATEYFNSGIENVDFKSSKKTADYINSWVEERTNNKIKNLIDGKRLNEHTRLILVNALYFEGKWKNSFSVKDTKVADFFVSKHESVKIPMMETTEHILVFRNDEMKVTGLMLPYENPKVMFCMFLPDEFDGLPQVEEKAEELWKVRNFTKQYIKLYLPKFRLESTLDMIPALKDIGIENLFSKTDLTGITREPVLVSSVNQKVYVEVNEHGTGANSGTAGDGEKGVLPKPNESVMVLKADHAFGFTILYEGVSLIVGRFAHL</sequence>
<evidence type="ECO:0000256" key="1">
    <source>
        <dbReference type="ARBA" id="ARBA00009500"/>
    </source>
</evidence>
<dbReference type="PANTHER" id="PTHR11461">
    <property type="entry name" value="SERINE PROTEASE INHIBITOR, SERPIN"/>
    <property type="match status" value="1"/>
</dbReference>
<feature type="domain" description="Serpin" evidence="6">
    <location>
        <begin position="35"/>
        <end position="360"/>
    </location>
</feature>
<keyword evidence="8" id="KW-1185">Reference proteome</keyword>
<organism evidence="7 8">
    <name type="scientific">Henosepilachna vigintioctopunctata</name>
    <dbReference type="NCBI Taxonomy" id="420089"/>
    <lineage>
        <taxon>Eukaryota</taxon>
        <taxon>Metazoa</taxon>
        <taxon>Ecdysozoa</taxon>
        <taxon>Arthropoda</taxon>
        <taxon>Hexapoda</taxon>
        <taxon>Insecta</taxon>
        <taxon>Pterygota</taxon>
        <taxon>Neoptera</taxon>
        <taxon>Endopterygota</taxon>
        <taxon>Coleoptera</taxon>
        <taxon>Polyphaga</taxon>
        <taxon>Cucujiformia</taxon>
        <taxon>Coccinelloidea</taxon>
        <taxon>Coccinellidae</taxon>
        <taxon>Epilachninae</taxon>
        <taxon>Epilachnini</taxon>
        <taxon>Henosepilachna</taxon>
    </lineage>
</organism>
<dbReference type="AlphaFoldDB" id="A0AAW1U4J2"/>
<evidence type="ECO:0000256" key="5">
    <source>
        <dbReference type="SAM" id="SignalP"/>
    </source>
</evidence>